<accession>A0A1H9RIH7</accession>
<dbReference type="Pfam" id="PF10097">
    <property type="entry name" value="DUF2335"/>
    <property type="match status" value="1"/>
</dbReference>
<keyword evidence="2" id="KW-0472">Membrane</keyword>
<feature type="compositionally biased region" description="Polar residues" evidence="1">
    <location>
        <begin position="1"/>
        <end position="18"/>
    </location>
</feature>
<dbReference type="RefSeq" id="WP_092825745.1">
    <property type="nucleotide sequence ID" value="NZ_FOGS01000002.1"/>
</dbReference>
<dbReference type="InterPro" id="IPR019284">
    <property type="entry name" value="RP532"/>
</dbReference>
<feature type="transmembrane region" description="Helical" evidence="2">
    <location>
        <begin position="101"/>
        <end position="119"/>
    </location>
</feature>
<keyword evidence="2" id="KW-1133">Transmembrane helix</keyword>
<feature type="transmembrane region" description="Helical" evidence="2">
    <location>
        <begin position="125"/>
        <end position="144"/>
    </location>
</feature>
<dbReference type="AlphaFoldDB" id="A0A1H9RIH7"/>
<keyword evidence="2" id="KW-0812">Transmembrane</keyword>
<gene>
    <name evidence="3" type="ORF">SAMN04487958_102420</name>
</gene>
<keyword evidence="4" id="KW-1185">Reference proteome</keyword>
<organism evidence="3 4">
    <name type="scientific">Vreelandella subterranea</name>
    <dbReference type="NCBI Taxonomy" id="416874"/>
    <lineage>
        <taxon>Bacteria</taxon>
        <taxon>Pseudomonadati</taxon>
        <taxon>Pseudomonadota</taxon>
        <taxon>Gammaproteobacteria</taxon>
        <taxon>Oceanospirillales</taxon>
        <taxon>Halomonadaceae</taxon>
        <taxon>Vreelandella</taxon>
    </lineage>
</organism>
<sequence length="148" mass="16136">MDETSSPTGNEPNQSLKSEQGIHALEAQSLTYSGPLPPSSEMQRYEAITPGAADRILVMAEQQQRHRHEQESKENDANLRIAESNIRAQDANISEIKRGQWMAYSLCAGFIVTTLVLGLNGQEVTASTLGLGGIVALATVFIKVRKKQ</sequence>
<dbReference type="Proteomes" id="UP000198505">
    <property type="component" value="Unassembled WGS sequence"/>
</dbReference>
<evidence type="ECO:0000256" key="1">
    <source>
        <dbReference type="SAM" id="MobiDB-lite"/>
    </source>
</evidence>
<evidence type="ECO:0000313" key="3">
    <source>
        <dbReference type="EMBL" id="SER72640.1"/>
    </source>
</evidence>
<name>A0A1H9RIH7_9GAMM</name>
<reference evidence="4" key="1">
    <citation type="submission" date="2016-10" db="EMBL/GenBank/DDBJ databases">
        <authorList>
            <person name="Varghese N."/>
            <person name="Submissions S."/>
        </authorList>
    </citation>
    <scope>NUCLEOTIDE SEQUENCE [LARGE SCALE GENOMIC DNA]</scope>
    <source>
        <strain evidence="4">CGMCC 1.6495</strain>
    </source>
</reference>
<evidence type="ECO:0000256" key="2">
    <source>
        <dbReference type="SAM" id="Phobius"/>
    </source>
</evidence>
<feature type="region of interest" description="Disordered" evidence="1">
    <location>
        <begin position="1"/>
        <end position="44"/>
    </location>
</feature>
<evidence type="ECO:0000313" key="4">
    <source>
        <dbReference type="Proteomes" id="UP000198505"/>
    </source>
</evidence>
<dbReference type="STRING" id="416874.SAMN04487958_102420"/>
<dbReference type="EMBL" id="FOGS01000002">
    <property type="protein sequence ID" value="SER72640.1"/>
    <property type="molecule type" value="Genomic_DNA"/>
</dbReference>
<protein>
    <submittedName>
        <fullName evidence="3">Uncharacterized membrane protein</fullName>
    </submittedName>
</protein>
<proteinExistence type="predicted"/>